<keyword evidence="3 5" id="KW-0949">S-adenosyl-L-methionine</keyword>
<reference evidence="7 8" key="1">
    <citation type="submission" date="2016-10" db="EMBL/GenBank/DDBJ databases">
        <authorList>
            <person name="de Groot N.N."/>
        </authorList>
    </citation>
    <scope>NUCLEOTIDE SEQUENCE [LARGE SCALE GENOMIC DNA]</scope>
    <source>
        <strain evidence="7 8">Vu-144</strain>
    </source>
</reference>
<dbReference type="Gene3D" id="3.40.50.150">
    <property type="entry name" value="Vaccinia Virus protein VP39"/>
    <property type="match status" value="1"/>
</dbReference>
<evidence type="ECO:0000313" key="8">
    <source>
        <dbReference type="Proteomes" id="UP000199041"/>
    </source>
</evidence>
<comment type="similarity">
    <text evidence="5">Belongs to the class I-like SAM-binding methyltransferase superfamily. RsmB/NOP family.</text>
</comment>
<evidence type="ECO:0000256" key="1">
    <source>
        <dbReference type="ARBA" id="ARBA00022603"/>
    </source>
</evidence>
<dbReference type="InterPro" id="IPR049560">
    <property type="entry name" value="MeTrfase_RsmB-F_NOP2_cat"/>
</dbReference>
<dbReference type="Pfam" id="PF01189">
    <property type="entry name" value="Methyltr_RsmB-F"/>
    <property type="match status" value="1"/>
</dbReference>
<evidence type="ECO:0000256" key="3">
    <source>
        <dbReference type="ARBA" id="ARBA00022691"/>
    </source>
</evidence>
<proteinExistence type="inferred from homology"/>
<accession>A0A1H4CYR1</accession>
<comment type="caution">
    <text evidence="5">Lacks conserved residue(s) required for the propagation of feature annotation.</text>
</comment>
<dbReference type="GO" id="GO:0008173">
    <property type="term" value="F:RNA methyltransferase activity"/>
    <property type="evidence" value="ECO:0007669"/>
    <property type="project" value="InterPro"/>
</dbReference>
<dbReference type="EMBL" id="FNQY01000039">
    <property type="protein sequence ID" value="SEA65232.1"/>
    <property type="molecule type" value="Genomic_DNA"/>
</dbReference>
<feature type="domain" description="SAM-dependent MTase RsmB/NOP-type" evidence="6">
    <location>
        <begin position="148"/>
        <end position="424"/>
    </location>
</feature>
<dbReference type="OrthoDB" id="9810297at2"/>
<dbReference type="PROSITE" id="PS51686">
    <property type="entry name" value="SAM_MT_RSMB_NOP"/>
    <property type="match status" value="1"/>
</dbReference>
<dbReference type="Proteomes" id="UP000199041">
    <property type="component" value="Unassembled WGS sequence"/>
</dbReference>
<dbReference type="AlphaFoldDB" id="A0A1H4CYR1"/>
<evidence type="ECO:0000256" key="4">
    <source>
        <dbReference type="ARBA" id="ARBA00022884"/>
    </source>
</evidence>
<feature type="active site" description="Nucleophile" evidence="5">
    <location>
        <position position="377"/>
    </location>
</feature>
<dbReference type="STRING" id="551991.SAMN05192529_13911"/>
<evidence type="ECO:0000256" key="5">
    <source>
        <dbReference type="PROSITE-ProRule" id="PRU01023"/>
    </source>
</evidence>
<organism evidence="7 8">
    <name type="scientific">Arachidicoccus rhizosphaerae</name>
    <dbReference type="NCBI Taxonomy" id="551991"/>
    <lineage>
        <taxon>Bacteria</taxon>
        <taxon>Pseudomonadati</taxon>
        <taxon>Bacteroidota</taxon>
        <taxon>Chitinophagia</taxon>
        <taxon>Chitinophagales</taxon>
        <taxon>Chitinophagaceae</taxon>
        <taxon>Arachidicoccus</taxon>
    </lineage>
</organism>
<feature type="binding site" evidence="5">
    <location>
        <position position="324"/>
    </location>
    <ligand>
        <name>S-adenosyl-L-methionine</name>
        <dbReference type="ChEBI" id="CHEBI:59789"/>
    </ligand>
</feature>
<keyword evidence="2 5" id="KW-0808">Transferase</keyword>
<protein>
    <submittedName>
        <fullName evidence="7">16S rRNA (Cytosine967-C5)-methyltransferase</fullName>
    </submittedName>
</protein>
<dbReference type="RefSeq" id="WP_091401413.1">
    <property type="nucleotide sequence ID" value="NZ_FNQY01000039.1"/>
</dbReference>
<evidence type="ECO:0000256" key="2">
    <source>
        <dbReference type="ARBA" id="ARBA00022679"/>
    </source>
</evidence>
<dbReference type="PRINTS" id="PR02008">
    <property type="entry name" value="RCMTFAMILY"/>
</dbReference>
<dbReference type="GO" id="GO:0003723">
    <property type="term" value="F:RNA binding"/>
    <property type="evidence" value="ECO:0007669"/>
    <property type="project" value="UniProtKB-UniRule"/>
</dbReference>
<feature type="binding site" evidence="5">
    <location>
        <position position="305"/>
    </location>
    <ligand>
        <name>S-adenosyl-L-methionine</name>
        <dbReference type="ChEBI" id="CHEBI:59789"/>
    </ligand>
</feature>
<evidence type="ECO:0000259" key="6">
    <source>
        <dbReference type="PROSITE" id="PS51686"/>
    </source>
</evidence>
<gene>
    <name evidence="7" type="ORF">SAMN05192529_13911</name>
</gene>
<dbReference type="PANTHER" id="PTHR22807:SF53">
    <property type="entry name" value="RIBOSOMAL RNA SMALL SUBUNIT METHYLTRANSFERASE B-RELATED"/>
    <property type="match status" value="1"/>
</dbReference>
<dbReference type="GO" id="GO:0001510">
    <property type="term" value="P:RNA methylation"/>
    <property type="evidence" value="ECO:0007669"/>
    <property type="project" value="InterPro"/>
</dbReference>
<dbReference type="CDD" id="cd02440">
    <property type="entry name" value="AdoMet_MTases"/>
    <property type="match status" value="1"/>
</dbReference>
<name>A0A1H4CYR1_9BACT</name>
<dbReference type="PANTHER" id="PTHR22807">
    <property type="entry name" value="NOP2 YEAST -RELATED NOL1/NOP2/FMU SUN DOMAIN-CONTAINING"/>
    <property type="match status" value="1"/>
</dbReference>
<keyword evidence="1 5" id="KW-0489">Methyltransferase</keyword>
<feature type="binding site" evidence="5">
    <location>
        <position position="278"/>
    </location>
    <ligand>
        <name>S-adenosyl-L-methionine</name>
        <dbReference type="ChEBI" id="CHEBI:59789"/>
    </ligand>
</feature>
<sequence length="424" mass="47810">MDIPKIIDRHKQTAALLLQSYDHKEPLHLFLKKYFAAHKKHGSKDRKYITKLLYSYFRLGKNIQVLQQQVPLNVALDISCFITENIALPEFITDLYSGDAVSKSKKHQELTEPEDRFALVKTRYTDLEEKRLFPFQAAVSKGLDKTAIAYRLLHQVDVFLRVRVETGIQMEAITEKLLAAAVPYRQLSGTCISVPAATPTDQYLAINREVVIQDSSSQQMSQFMELALKELSVQKLKGGAGRGPLKIWDCCAASGGKSILVKDLATALQLPVKLMATDIRPGILKNLETRFKAAAITGYHQQVVDLTRPGPLPFQGDFDLIVCDAPCSGSGTWARNPEQIQSFEEQSLEDYYQKQTAIVRKAWSRLRPGGYFLYMTCSVFEKENEQVSRYIALNSGMELLLQKVVTGFAQNQVSMFGALYTRKK</sequence>
<dbReference type="InterPro" id="IPR001678">
    <property type="entry name" value="MeTrfase_RsmB-F_NOP2_dom"/>
</dbReference>
<evidence type="ECO:0000313" key="7">
    <source>
        <dbReference type="EMBL" id="SEA65232.1"/>
    </source>
</evidence>
<keyword evidence="4 5" id="KW-0694">RNA-binding</keyword>
<dbReference type="InterPro" id="IPR023267">
    <property type="entry name" value="RCMT"/>
</dbReference>
<keyword evidence="8" id="KW-1185">Reference proteome</keyword>
<dbReference type="InterPro" id="IPR029063">
    <property type="entry name" value="SAM-dependent_MTases_sf"/>
</dbReference>
<dbReference type="SUPFAM" id="SSF53335">
    <property type="entry name" value="S-adenosyl-L-methionine-dependent methyltransferases"/>
    <property type="match status" value="1"/>
</dbReference>